<name>A0A4Y2QPH9_ARAVE</name>
<organism evidence="1 2">
    <name type="scientific">Araneus ventricosus</name>
    <name type="common">Orbweaver spider</name>
    <name type="synonym">Epeira ventricosa</name>
    <dbReference type="NCBI Taxonomy" id="182803"/>
    <lineage>
        <taxon>Eukaryota</taxon>
        <taxon>Metazoa</taxon>
        <taxon>Ecdysozoa</taxon>
        <taxon>Arthropoda</taxon>
        <taxon>Chelicerata</taxon>
        <taxon>Arachnida</taxon>
        <taxon>Araneae</taxon>
        <taxon>Araneomorphae</taxon>
        <taxon>Entelegynae</taxon>
        <taxon>Araneoidea</taxon>
        <taxon>Araneidae</taxon>
        <taxon>Araneus</taxon>
    </lineage>
</organism>
<evidence type="ECO:0000313" key="1">
    <source>
        <dbReference type="EMBL" id="GBN65284.1"/>
    </source>
</evidence>
<comment type="caution">
    <text evidence="1">The sequence shown here is derived from an EMBL/GenBank/DDBJ whole genome shotgun (WGS) entry which is preliminary data.</text>
</comment>
<proteinExistence type="predicted"/>
<gene>
    <name evidence="1" type="ORF">AVEN_18868_1</name>
</gene>
<accession>A0A4Y2QPH9</accession>
<sequence length="80" mass="9169">MHVFKVVRLPTAPLALGPNKGRQPFSLDIPSLGTYLGASRKLYARSHLRKCRPTLTPSPREWPFRLIPSIITKWLGYQRN</sequence>
<reference evidence="1 2" key="1">
    <citation type="journal article" date="2019" name="Sci. Rep.">
        <title>Orb-weaving spider Araneus ventricosus genome elucidates the spidroin gene catalogue.</title>
        <authorList>
            <person name="Kono N."/>
            <person name="Nakamura H."/>
            <person name="Ohtoshi R."/>
            <person name="Moran D.A.P."/>
            <person name="Shinohara A."/>
            <person name="Yoshida Y."/>
            <person name="Fujiwara M."/>
            <person name="Mori M."/>
            <person name="Tomita M."/>
            <person name="Arakawa K."/>
        </authorList>
    </citation>
    <scope>NUCLEOTIDE SEQUENCE [LARGE SCALE GENOMIC DNA]</scope>
</reference>
<dbReference type="AlphaFoldDB" id="A0A4Y2QPH9"/>
<evidence type="ECO:0000313" key="2">
    <source>
        <dbReference type="Proteomes" id="UP000499080"/>
    </source>
</evidence>
<keyword evidence="2" id="KW-1185">Reference proteome</keyword>
<dbReference type="EMBL" id="BGPR01139833">
    <property type="protein sequence ID" value="GBN65284.1"/>
    <property type="molecule type" value="Genomic_DNA"/>
</dbReference>
<dbReference type="Proteomes" id="UP000499080">
    <property type="component" value="Unassembled WGS sequence"/>
</dbReference>
<protein>
    <submittedName>
        <fullName evidence="1">Uncharacterized protein</fullName>
    </submittedName>
</protein>